<dbReference type="PANTHER" id="PTHR47510">
    <property type="entry name" value="REVERSE TRANSCRIPTASE DOMAIN-CONTAINING PROTEIN"/>
    <property type="match status" value="1"/>
</dbReference>
<keyword evidence="1" id="KW-0695">RNA-directed DNA polymerase</keyword>
<reference evidence="1" key="1">
    <citation type="submission" date="2021-07" db="EMBL/GenBank/DDBJ databases">
        <authorList>
            <person name="Catto M.A."/>
            <person name="Jacobson A."/>
            <person name="Kennedy G."/>
            <person name="Labadie P."/>
            <person name="Hunt B.G."/>
            <person name="Srinivasan R."/>
        </authorList>
    </citation>
    <scope>NUCLEOTIDE SEQUENCE</scope>
    <source>
        <strain evidence="1">PL_HMW_Pooled</strain>
        <tissue evidence="1">Head</tissue>
    </source>
</reference>
<protein>
    <submittedName>
        <fullName evidence="1">RNA-directed DNA polymerase from mobile element jockey</fullName>
    </submittedName>
</protein>
<dbReference type="Proteomes" id="UP001219518">
    <property type="component" value="Unassembled WGS sequence"/>
</dbReference>
<dbReference type="AlphaFoldDB" id="A0AAE1I658"/>
<accession>A0AAE1I658</accession>
<organism evidence="1 2">
    <name type="scientific">Frankliniella fusca</name>
    <dbReference type="NCBI Taxonomy" id="407009"/>
    <lineage>
        <taxon>Eukaryota</taxon>
        <taxon>Metazoa</taxon>
        <taxon>Ecdysozoa</taxon>
        <taxon>Arthropoda</taxon>
        <taxon>Hexapoda</taxon>
        <taxon>Insecta</taxon>
        <taxon>Pterygota</taxon>
        <taxon>Neoptera</taxon>
        <taxon>Paraneoptera</taxon>
        <taxon>Thysanoptera</taxon>
        <taxon>Terebrantia</taxon>
        <taxon>Thripoidea</taxon>
        <taxon>Thripidae</taxon>
        <taxon>Frankliniella</taxon>
    </lineage>
</organism>
<reference evidence="1" key="2">
    <citation type="journal article" date="2023" name="BMC Genomics">
        <title>Pest status, molecular evolution, and epigenetic factors derived from the genome assembly of Frankliniella fusca, a thysanopteran phytovirus vector.</title>
        <authorList>
            <person name="Catto M.A."/>
            <person name="Labadie P.E."/>
            <person name="Jacobson A.L."/>
            <person name="Kennedy G.G."/>
            <person name="Srinivasan R."/>
            <person name="Hunt B.G."/>
        </authorList>
    </citation>
    <scope>NUCLEOTIDE SEQUENCE</scope>
    <source>
        <strain evidence="1">PL_HMW_Pooled</strain>
    </source>
</reference>
<evidence type="ECO:0000313" key="2">
    <source>
        <dbReference type="Proteomes" id="UP001219518"/>
    </source>
</evidence>
<comment type="caution">
    <text evidence="1">The sequence shown here is derived from an EMBL/GenBank/DDBJ whole genome shotgun (WGS) entry which is preliminary data.</text>
</comment>
<proteinExistence type="predicted"/>
<name>A0AAE1I658_9NEOP</name>
<gene>
    <name evidence="1" type="ORF">KUF71_017197</name>
</gene>
<sequence>MEVRRIESSPLHVNPETVSDIFNDYYLEIIQDLQKNNVGDGTVTKNYINSSMFLGTVSSNEVIDAIAKLKNKKCSGPDDIITDEILKLCHRDIVKPLTNIINSSFESDRLKTSKIFPLHKKEDQELVSNYRPVANLSAFSKVFDIVMAERVYKCFDEKLCVMGVFFDMSKAFDMVDHKI</sequence>
<keyword evidence="1" id="KW-0548">Nucleotidyltransferase</keyword>
<evidence type="ECO:0000313" key="1">
    <source>
        <dbReference type="EMBL" id="KAK3933009.1"/>
    </source>
</evidence>
<keyword evidence="1" id="KW-0808">Transferase</keyword>
<dbReference type="GO" id="GO:0003964">
    <property type="term" value="F:RNA-directed DNA polymerase activity"/>
    <property type="evidence" value="ECO:0007669"/>
    <property type="project" value="UniProtKB-KW"/>
</dbReference>
<dbReference type="EMBL" id="JAHWGI010001442">
    <property type="protein sequence ID" value="KAK3933009.1"/>
    <property type="molecule type" value="Genomic_DNA"/>
</dbReference>
<keyword evidence="2" id="KW-1185">Reference proteome</keyword>
<dbReference type="PANTHER" id="PTHR47510:SF3">
    <property type="entry name" value="ENDO_EXONUCLEASE_PHOSPHATASE DOMAIN-CONTAINING PROTEIN"/>
    <property type="match status" value="1"/>
</dbReference>